<keyword evidence="2" id="KW-1185">Reference proteome</keyword>
<evidence type="ECO:0000313" key="1">
    <source>
        <dbReference type="EMBL" id="QKV19275.1"/>
    </source>
</evidence>
<accession>A0A6N1VHU5</accession>
<dbReference type="KEGG" id="orm:HTY61_12820"/>
<name>A0A6N1VHU5_9HYPH</name>
<dbReference type="RefSeq" id="WP_175277167.1">
    <property type="nucleotide sequence ID" value="NZ_CP054836.1"/>
</dbReference>
<dbReference type="AlphaFoldDB" id="A0A6N1VHU5"/>
<gene>
    <name evidence="1" type="ORF">HTY61_12820</name>
</gene>
<protein>
    <submittedName>
        <fullName evidence="1">Uncharacterized protein</fullName>
    </submittedName>
</protein>
<organism evidence="1 2">
    <name type="scientific">Oricola thermophila</name>
    <dbReference type="NCBI Taxonomy" id="2742145"/>
    <lineage>
        <taxon>Bacteria</taxon>
        <taxon>Pseudomonadati</taxon>
        <taxon>Pseudomonadota</taxon>
        <taxon>Alphaproteobacteria</taxon>
        <taxon>Hyphomicrobiales</taxon>
        <taxon>Ahrensiaceae</taxon>
        <taxon>Oricola</taxon>
    </lineage>
</organism>
<dbReference type="Proteomes" id="UP000509367">
    <property type="component" value="Chromosome"/>
</dbReference>
<proteinExistence type="predicted"/>
<dbReference type="EMBL" id="CP054836">
    <property type="protein sequence ID" value="QKV19275.1"/>
    <property type="molecule type" value="Genomic_DNA"/>
</dbReference>
<reference evidence="1 2" key="1">
    <citation type="submission" date="2020-06" db="EMBL/GenBank/DDBJ databases">
        <title>Oricola thermophila sp. nov. isolated from a tidal sediments.</title>
        <authorList>
            <person name="Kwon K.K."/>
            <person name="Yang S.-H."/>
            <person name="Park M.-J."/>
        </authorList>
    </citation>
    <scope>NUCLEOTIDE SEQUENCE [LARGE SCALE GENOMIC DNA]</scope>
    <source>
        <strain evidence="1 2">MEBiC13590</strain>
    </source>
</reference>
<sequence length="66" mass="7578">MTYPFPVQITVARRRESMTPEEVDKFYDTHAEPLPGWLLAPFVFARRIAVALRLPPNLAPRNSRAV</sequence>
<evidence type="ECO:0000313" key="2">
    <source>
        <dbReference type="Proteomes" id="UP000509367"/>
    </source>
</evidence>